<evidence type="ECO:0000313" key="2">
    <source>
        <dbReference type="EMBL" id="KCW62493.1"/>
    </source>
</evidence>
<dbReference type="AlphaFoldDB" id="A0A059B8R4"/>
<accession>A0A059B8R4</accession>
<dbReference type="InParanoid" id="A0A059B8R4"/>
<dbReference type="SUPFAM" id="SSF56281">
    <property type="entry name" value="Metallo-hydrolase/oxidoreductase"/>
    <property type="match status" value="1"/>
</dbReference>
<gene>
    <name evidence="2" type="ORF">EUGRSUZ_H05132</name>
</gene>
<organism evidence="2">
    <name type="scientific">Eucalyptus grandis</name>
    <name type="common">Flooded gum</name>
    <dbReference type="NCBI Taxonomy" id="71139"/>
    <lineage>
        <taxon>Eukaryota</taxon>
        <taxon>Viridiplantae</taxon>
        <taxon>Streptophyta</taxon>
        <taxon>Embryophyta</taxon>
        <taxon>Tracheophyta</taxon>
        <taxon>Spermatophyta</taxon>
        <taxon>Magnoliopsida</taxon>
        <taxon>eudicotyledons</taxon>
        <taxon>Gunneridae</taxon>
        <taxon>Pentapetalae</taxon>
        <taxon>rosids</taxon>
        <taxon>malvids</taxon>
        <taxon>Myrtales</taxon>
        <taxon>Myrtaceae</taxon>
        <taxon>Myrtoideae</taxon>
        <taxon>Eucalypteae</taxon>
        <taxon>Eucalyptus</taxon>
    </lineage>
</organism>
<dbReference type="FunCoup" id="A0A059B8R4">
    <property type="interactions" value="2888"/>
</dbReference>
<dbReference type="EMBL" id="KK198760">
    <property type="protein sequence ID" value="KCW62493.1"/>
    <property type="molecule type" value="Genomic_DNA"/>
</dbReference>
<dbReference type="Gene3D" id="3.60.15.10">
    <property type="entry name" value="Ribonuclease Z/Hydroxyacylglutathione hydrolase-like"/>
    <property type="match status" value="1"/>
</dbReference>
<reference evidence="2" key="1">
    <citation type="submission" date="2013-07" db="EMBL/GenBank/DDBJ databases">
        <title>The genome of Eucalyptus grandis.</title>
        <authorList>
            <person name="Schmutz J."/>
            <person name="Hayes R."/>
            <person name="Myburg A."/>
            <person name="Tuskan G."/>
            <person name="Grattapaglia D."/>
            <person name="Rokhsar D.S."/>
        </authorList>
    </citation>
    <scope>NUCLEOTIDE SEQUENCE</scope>
    <source>
        <tissue evidence="2">Leaf extractions</tissue>
    </source>
</reference>
<dbReference type="OMA" id="WIVRTEH"/>
<evidence type="ECO:0008006" key="3">
    <source>
        <dbReference type="Google" id="ProtNLM"/>
    </source>
</evidence>
<dbReference type="PANTHER" id="PTHR46094">
    <property type="entry name" value="INTEGRATOR COMPLEX SUBUNIT 9"/>
    <property type="match status" value="1"/>
</dbReference>
<name>A0A059B8R4_EUCGR</name>
<dbReference type="STRING" id="71139.A0A059B8R4"/>
<sequence length="468" mass="52256">MLSVCGFRILIDCPLDLSALAVFAPKPPGFSIDESDGCESGNEERENTEKPMTAQALIRSKPWYKPVANLHLWNPSFINVYVTEAAAKLGKLMMEDLVSMHEEFRVPINAADIEDCVKKVQRLEYAEVACYNGTLSIKPISSGLEVGELLLHADESSEEMEKLNFICSCAVPIFVIWSVAEELLAYTNIIPEWVCKQRQEKLFSGEPLFAHAELLNGERLQVYPAIYSPKLFFRLGPAVHLLRRWHGDEKSLLIWEDGMDSDIALLPFDPKLNYSTGPIALHSCMYINYKNIMLAHFISRIDLTCQLKKVQPLIHVLQPKFVVTLKLPTLKEDIELEITADLISQLRWKNLNDQNLSITRVKGNLVMRETRRRILPSSEPSCSKSEPPLLWGAPDLQRLLGCLSEMGIGGSLQEDSVTDGSGDACIVCIDAPSEALLEIRSTSTLISAANEELAFLIRDAVDSIPDGT</sequence>
<feature type="region of interest" description="Disordered" evidence="1">
    <location>
        <begin position="32"/>
        <end position="51"/>
    </location>
</feature>
<evidence type="ECO:0000256" key="1">
    <source>
        <dbReference type="SAM" id="MobiDB-lite"/>
    </source>
</evidence>
<dbReference type="PANTHER" id="PTHR46094:SF2">
    <property type="entry name" value="BETA-CASP DOMAIN-CONTAINING PROTEIN"/>
    <property type="match status" value="1"/>
</dbReference>
<proteinExistence type="predicted"/>
<dbReference type="GO" id="GO:0016180">
    <property type="term" value="P:snRNA processing"/>
    <property type="evidence" value="ECO:0007669"/>
    <property type="project" value="InterPro"/>
</dbReference>
<dbReference type="InterPro" id="IPR036866">
    <property type="entry name" value="RibonucZ/Hydroxyglut_hydro"/>
</dbReference>
<dbReference type="Gramene" id="KCW62493">
    <property type="protein sequence ID" value="KCW62493"/>
    <property type="gene ID" value="EUGRSUZ_H05132"/>
</dbReference>
<protein>
    <recommendedName>
        <fullName evidence="3">Beta-Casp domain-containing protein</fullName>
    </recommendedName>
</protein>
<dbReference type="InterPro" id="IPR027074">
    <property type="entry name" value="Integrator_9su"/>
</dbReference>
<dbReference type="GO" id="GO:0032039">
    <property type="term" value="C:integrator complex"/>
    <property type="evidence" value="ECO:0007669"/>
    <property type="project" value="InterPro"/>
</dbReference>